<dbReference type="PANTHER" id="PTHR11786">
    <property type="entry name" value="N-HYDROXYARYLAMINE O-ACETYLTRANSFERASE"/>
    <property type="match status" value="1"/>
</dbReference>
<keyword evidence="3" id="KW-1185">Reference proteome</keyword>
<gene>
    <name evidence="2" type="ORF">M4438_12460</name>
</gene>
<evidence type="ECO:0000313" key="3">
    <source>
        <dbReference type="Proteomes" id="UP001202052"/>
    </source>
</evidence>
<dbReference type="SUPFAM" id="SSF54001">
    <property type="entry name" value="Cysteine proteinases"/>
    <property type="match status" value="1"/>
</dbReference>
<dbReference type="InterPro" id="IPR038765">
    <property type="entry name" value="Papain-like_cys_pep_sf"/>
</dbReference>
<name>A0ABT0NU53_9ACTN</name>
<sequence>MLDSATVDAYLERIGAKRPERADAKALAHLHERHVLSVPFENIDFAYGRPSPPIGLGAPALEKIIGRNRGGCCYELNGAFHELLRSLGFDVAPLAARVMEDDGFTPPLGHMALRVLTEDGDGPYLADVGYGNAFRHPLRLAERGEQADPQGTFRLVEADHGDLDLLREGELQYRVEQRPRELADFAAMTWWLRSSEDSPFLARQVCTLPTAEGRVTLAGRTLTRTTGTEKTKERLADDTALLAAYRTVFGIELASVPPSADAHEHS</sequence>
<reference evidence="2 3" key="1">
    <citation type="submission" date="2022-05" db="EMBL/GenBank/DDBJ databases">
        <title>Genome Resource of Streptomyces lavenduligriseus GA1-1, a Strain with Broad-Spectrum Antifungal Activity against Phytopathogenic Fungi.</title>
        <authorList>
            <person name="Qi D."/>
        </authorList>
    </citation>
    <scope>NUCLEOTIDE SEQUENCE [LARGE SCALE GENOMIC DNA]</scope>
    <source>
        <strain evidence="2 3">GA1-1</strain>
    </source>
</reference>
<comment type="caution">
    <text evidence="2">The sequence shown here is derived from an EMBL/GenBank/DDBJ whole genome shotgun (WGS) entry which is preliminary data.</text>
</comment>
<dbReference type="RefSeq" id="WP_249459186.1">
    <property type="nucleotide sequence ID" value="NZ_JAMCCK010000018.1"/>
</dbReference>
<proteinExistence type="inferred from homology"/>
<evidence type="ECO:0000256" key="1">
    <source>
        <dbReference type="ARBA" id="ARBA00006547"/>
    </source>
</evidence>
<dbReference type="Proteomes" id="UP001202052">
    <property type="component" value="Unassembled WGS sequence"/>
</dbReference>
<dbReference type="Gene3D" id="3.30.2140.10">
    <property type="entry name" value="Arylamine N-acetyltransferase"/>
    <property type="match status" value="1"/>
</dbReference>
<evidence type="ECO:0000313" key="2">
    <source>
        <dbReference type="EMBL" id="MCL3994327.1"/>
    </source>
</evidence>
<dbReference type="Pfam" id="PF00797">
    <property type="entry name" value="Acetyltransf_2"/>
    <property type="match status" value="1"/>
</dbReference>
<accession>A0ABT0NU53</accession>
<dbReference type="PANTHER" id="PTHR11786:SF0">
    <property type="entry name" value="ARYLAMINE N-ACETYLTRANSFERASE 4-RELATED"/>
    <property type="match status" value="1"/>
</dbReference>
<dbReference type="InterPro" id="IPR001447">
    <property type="entry name" value="Arylamine_N-AcTrfase"/>
</dbReference>
<comment type="similarity">
    <text evidence="1">Belongs to the arylamine N-acetyltransferase family.</text>
</comment>
<protein>
    <submittedName>
        <fullName evidence="2">Arylamine N-acetyltransferase</fullName>
    </submittedName>
</protein>
<dbReference type="EMBL" id="JAMCCK010000018">
    <property type="protein sequence ID" value="MCL3994327.1"/>
    <property type="molecule type" value="Genomic_DNA"/>
</dbReference>
<organism evidence="2 3">
    <name type="scientific">Streptomyces lavenduligriseus</name>
    <dbReference type="NCBI Taxonomy" id="67315"/>
    <lineage>
        <taxon>Bacteria</taxon>
        <taxon>Bacillati</taxon>
        <taxon>Actinomycetota</taxon>
        <taxon>Actinomycetes</taxon>
        <taxon>Kitasatosporales</taxon>
        <taxon>Streptomycetaceae</taxon>
        <taxon>Streptomyces</taxon>
    </lineage>
</organism>
<dbReference type="Gene3D" id="2.40.128.150">
    <property type="entry name" value="Cysteine proteinases"/>
    <property type="match status" value="1"/>
</dbReference>